<dbReference type="GO" id="GO:0003677">
    <property type="term" value="F:DNA binding"/>
    <property type="evidence" value="ECO:0007669"/>
    <property type="project" value="UniProtKB-KW"/>
</dbReference>
<dbReference type="CDD" id="cd07377">
    <property type="entry name" value="WHTH_GntR"/>
    <property type="match status" value="1"/>
</dbReference>
<sequence>MLSEFLLAEMARLGDQDALPLHRQLYESLRRALLEGKLPAGERLPSSRDLAQDLNLSRNTVVAAINQLSVEGYLVSRIGSGTFVNDNVPRVHSGRATEARWRGANPGLAGELSTRGKALSTTFCATELEVQPFTPGIADFSAFPIGLWQRLQNKHWRMTYPDMLDYNNSGGYAPLRRAITDYLRVSRSVQLDADQVIVTTGTQQSLELCARMLADHGDTVWVEDPAYWGAVKAFMATGLAIEPVAVDDEGINPDAARPDKPPRLIYVTPSHQYPTGAVMSLPRRQQLLLTARQHRAWILEDDYDSEYRFSGPPISSLEGLDTDGRVLYMGTFSKVLYPGIKLGYLVVPKPLATAFKQAHYDLNRPGQMPMQAALAEFIEMGHFSSALRRARQNYAERRQCLLEALRPLLSAPDLPPRISGAEQGLHLCLRLPTNADDKAIAQTLARQGLTVRPLSSYCMARSDLQGLVIGYGYAPLSAIQRCGPMIAQTVAQSINACIAPKRPEKPAR</sequence>
<dbReference type="EMBL" id="CP017476">
    <property type="protein sequence ID" value="AOW11550.1"/>
    <property type="molecule type" value="Genomic_DNA"/>
</dbReference>
<dbReference type="InterPro" id="IPR015424">
    <property type="entry name" value="PyrdxlP-dep_Trfase"/>
</dbReference>
<dbReference type="CDD" id="cd00609">
    <property type="entry name" value="AAT_like"/>
    <property type="match status" value="1"/>
</dbReference>
<dbReference type="InterPro" id="IPR015421">
    <property type="entry name" value="PyrdxlP-dep_Trfase_major"/>
</dbReference>
<proteinExistence type="inferred from homology"/>
<evidence type="ECO:0000256" key="5">
    <source>
        <dbReference type="ARBA" id="ARBA00023163"/>
    </source>
</evidence>
<comment type="similarity">
    <text evidence="1">In the C-terminal section; belongs to the class-I pyridoxal-phosphate-dependent aminotransferase family.</text>
</comment>
<keyword evidence="4" id="KW-0238">DNA-binding</keyword>
<dbReference type="InterPro" id="IPR004839">
    <property type="entry name" value="Aminotransferase_I/II_large"/>
</dbReference>
<dbReference type="RefSeq" id="WP_066096866.1">
    <property type="nucleotide sequence ID" value="NZ_CP017476.1"/>
</dbReference>
<dbReference type="InterPro" id="IPR000524">
    <property type="entry name" value="Tscrpt_reg_HTH_GntR"/>
</dbReference>
<evidence type="ECO:0000313" key="10">
    <source>
        <dbReference type="Proteomes" id="UP000185680"/>
    </source>
</evidence>
<dbReference type="Gene3D" id="1.10.10.10">
    <property type="entry name" value="Winged helix-like DNA-binding domain superfamily/Winged helix DNA-binding domain"/>
    <property type="match status" value="1"/>
</dbReference>
<evidence type="ECO:0000256" key="2">
    <source>
        <dbReference type="ARBA" id="ARBA00022898"/>
    </source>
</evidence>
<feature type="domain" description="HTH gntR-type" evidence="6">
    <location>
        <begin position="19"/>
        <end position="87"/>
    </location>
</feature>
<dbReference type="SUPFAM" id="SSF46785">
    <property type="entry name" value="Winged helix' DNA-binding domain"/>
    <property type="match status" value="1"/>
</dbReference>
<dbReference type="GO" id="GO:0003700">
    <property type="term" value="F:DNA-binding transcription factor activity"/>
    <property type="evidence" value="ECO:0007669"/>
    <property type="project" value="InterPro"/>
</dbReference>
<evidence type="ECO:0000256" key="4">
    <source>
        <dbReference type="ARBA" id="ARBA00023125"/>
    </source>
</evidence>
<dbReference type="Proteomes" id="UP000185657">
    <property type="component" value="Unassembled WGS sequence"/>
</dbReference>
<dbReference type="InterPro" id="IPR051446">
    <property type="entry name" value="HTH_trans_reg/aminotransferase"/>
</dbReference>
<dbReference type="InterPro" id="IPR036390">
    <property type="entry name" value="WH_DNA-bd_sf"/>
</dbReference>
<evidence type="ECO:0000256" key="3">
    <source>
        <dbReference type="ARBA" id="ARBA00023015"/>
    </source>
</evidence>
<dbReference type="EMBL" id="LVWD01000043">
    <property type="protein sequence ID" value="OAD39389.1"/>
    <property type="molecule type" value="Genomic_DNA"/>
</dbReference>
<dbReference type="InterPro" id="IPR036388">
    <property type="entry name" value="WH-like_DNA-bd_sf"/>
</dbReference>
<reference evidence="7 10" key="2">
    <citation type="submission" date="2016-10" db="EMBL/GenBank/DDBJ databases">
        <title>Hydorgenophaga sp. LPB0072 isolated from gastropod.</title>
        <authorList>
            <person name="Kim E."/>
            <person name="Yi H."/>
        </authorList>
    </citation>
    <scope>NUCLEOTIDE SEQUENCE [LARGE SCALE GENOMIC DNA]</scope>
    <source>
        <strain evidence="7 10">LPB0072</strain>
    </source>
</reference>
<dbReference type="SMART" id="SM00345">
    <property type="entry name" value="HTH_GNTR"/>
    <property type="match status" value="1"/>
</dbReference>
<dbReference type="Gene3D" id="3.40.640.10">
    <property type="entry name" value="Type I PLP-dependent aspartate aminotransferase-like (Major domain)"/>
    <property type="match status" value="1"/>
</dbReference>
<dbReference type="SUPFAM" id="SSF53383">
    <property type="entry name" value="PLP-dependent transferases"/>
    <property type="match status" value="1"/>
</dbReference>
<protein>
    <submittedName>
        <fullName evidence="7">GntR family transcriptional regulator</fullName>
    </submittedName>
</protein>
<dbReference type="GO" id="GO:0030170">
    <property type="term" value="F:pyridoxal phosphate binding"/>
    <property type="evidence" value="ECO:0007669"/>
    <property type="project" value="InterPro"/>
</dbReference>
<dbReference type="Pfam" id="PF00155">
    <property type="entry name" value="Aminotran_1_2"/>
    <property type="match status" value="1"/>
</dbReference>
<dbReference type="Pfam" id="PF00392">
    <property type="entry name" value="GntR"/>
    <property type="match status" value="1"/>
</dbReference>
<keyword evidence="2" id="KW-0663">Pyridoxal phosphate</keyword>
<evidence type="ECO:0000256" key="1">
    <source>
        <dbReference type="ARBA" id="ARBA00005384"/>
    </source>
</evidence>
<dbReference type="PROSITE" id="PS50949">
    <property type="entry name" value="HTH_GNTR"/>
    <property type="match status" value="1"/>
</dbReference>
<dbReference type="KEGG" id="hyl:LPB072_00415"/>
<name>A0A167GFN5_9BURK</name>
<dbReference type="PANTHER" id="PTHR46577">
    <property type="entry name" value="HTH-TYPE TRANSCRIPTIONAL REGULATORY PROTEIN GABR"/>
    <property type="match status" value="1"/>
</dbReference>
<dbReference type="PANTHER" id="PTHR46577:SF1">
    <property type="entry name" value="HTH-TYPE TRANSCRIPTIONAL REGULATORY PROTEIN GABR"/>
    <property type="match status" value="1"/>
</dbReference>
<keyword evidence="3" id="KW-0805">Transcription regulation</keyword>
<accession>A0A167GFN5</accession>
<evidence type="ECO:0000313" key="9">
    <source>
        <dbReference type="Proteomes" id="UP000185657"/>
    </source>
</evidence>
<evidence type="ECO:0000259" key="6">
    <source>
        <dbReference type="PROSITE" id="PS50949"/>
    </source>
</evidence>
<evidence type="ECO:0000313" key="8">
    <source>
        <dbReference type="EMBL" id="OAD39389.1"/>
    </source>
</evidence>
<reference evidence="8 9" key="1">
    <citation type="submission" date="2016-02" db="EMBL/GenBank/DDBJ databases">
        <title>Draft genome sequence of Hydrogenophaga sp. LPB0072.</title>
        <authorList>
            <person name="Shin S.-K."/>
            <person name="Yi H."/>
        </authorList>
    </citation>
    <scope>NUCLEOTIDE SEQUENCE [LARGE SCALE GENOMIC DNA]</scope>
    <source>
        <strain evidence="8 9">LPB0072</strain>
    </source>
</reference>
<keyword evidence="9" id="KW-1185">Reference proteome</keyword>
<dbReference type="Proteomes" id="UP000185680">
    <property type="component" value="Chromosome"/>
</dbReference>
<keyword evidence="5" id="KW-0804">Transcription</keyword>
<gene>
    <name evidence="7" type="ORF">LPB072_00415</name>
    <name evidence="8" type="ORF">LPB72_22690</name>
</gene>
<dbReference type="PRINTS" id="PR00035">
    <property type="entry name" value="HTHGNTR"/>
</dbReference>
<dbReference type="STRING" id="1763535.LPB072_00415"/>
<evidence type="ECO:0000313" key="7">
    <source>
        <dbReference type="EMBL" id="AOW11550.1"/>
    </source>
</evidence>
<dbReference type="OrthoDB" id="9804020at2"/>
<dbReference type="AlphaFoldDB" id="A0A167GFN5"/>
<organism evidence="7 10">
    <name type="scientific">Hydrogenophaga crassostreae</name>
    <dbReference type="NCBI Taxonomy" id="1763535"/>
    <lineage>
        <taxon>Bacteria</taxon>
        <taxon>Pseudomonadati</taxon>
        <taxon>Pseudomonadota</taxon>
        <taxon>Betaproteobacteria</taxon>
        <taxon>Burkholderiales</taxon>
        <taxon>Comamonadaceae</taxon>
        <taxon>Hydrogenophaga</taxon>
    </lineage>
</organism>